<protein>
    <submittedName>
        <fullName evidence="3">Uncharacterized protein</fullName>
    </submittedName>
</protein>
<proteinExistence type="predicted"/>
<dbReference type="KEGG" id="pst:PSPTO_B0078"/>
<keyword evidence="2" id="KW-0732">Signal</keyword>
<geneLocation type="plasmid" evidence="3 4">
    <name>pDC3000B</name>
</geneLocation>
<organism evidence="3 4">
    <name type="scientific">Pseudomonas syringae pv. tomato (strain ATCC BAA-871 / DC3000)</name>
    <dbReference type="NCBI Taxonomy" id="223283"/>
    <lineage>
        <taxon>Bacteria</taxon>
        <taxon>Pseudomonadati</taxon>
        <taxon>Pseudomonadota</taxon>
        <taxon>Gammaproteobacteria</taxon>
        <taxon>Pseudomonadales</taxon>
        <taxon>Pseudomonadaceae</taxon>
        <taxon>Pseudomonas</taxon>
    </lineage>
</organism>
<evidence type="ECO:0000256" key="1">
    <source>
        <dbReference type="SAM" id="MobiDB-lite"/>
    </source>
</evidence>
<dbReference type="AlphaFoldDB" id="D2N0Y5"/>
<gene>
    <name evidence="3" type="ordered locus">PSPTO_B0078</name>
</gene>
<evidence type="ECO:0000313" key="3">
    <source>
        <dbReference type="EMBL" id="ADB81894.1"/>
    </source>
</evidence>
<evidence type="ECO:0000313" key="4">
    <source>
        <dbReference type="Proteomes" id="UP000002515"/>
    </source>
</evidence>
<keyword evidence="4" id="KW-1185">Reference proteome</keyword>
<keyword evidence="3" id="KW-0614">Plasmid</keyword>
<accession>D2N0Y5</accession>
<feature type="region of interest" description="Disordered" evidence="1">
    <location>
        <begin position="36"/>
        <end position="86"/>
    </location>
</feature>
<feature type="signal peptide" evidence="2">
    <location>
        <begin position="1"/>
        <end position="30"/>
    </location>
</feature>
<name>D2N0Y5_PSESM</name>
<dbReference type="EMBL" id="AE016854">
    <property type="protein sequence ID" value="ADB81894.1"/>
    <property type="molecule type" value="Genomic_DNA"/>
</dbReference>
<feature type="compositionally biased region" description="Low complexity" evidence="1">
    <location>
        <begin position="61"/>
        <end position="73"/>
    </location>
</feature>
<sequence>MKFSSTVSKAKLLALASLTALSLQIPLVNAAGDSAMLGGGQTSIERPAPREGKGNQGSSGSGSASPSAGNAGNTRQRRDDDIPCTPIVGTTKCIAY</sequence>
<dbReference type="Proteomes" id="UP000002515">
    <property type="component" value="Plasmid pDC3000B"/>
</dbReference>
<feature type="chain" id="PRO_5003033448" evidence="2">
    <location>
        <begin position="31"/>
        <end position="96"/>
    </location>
</feature>
<reference evidence="3 4" key="1">
    <citation type="journal article" date="2003" name="Proc. Natl. Acad. Sci. U.S.A.">
        <title>The complete genome sequence of the Arabidopsis and tomato pathogen Pseudomonas syringae pv. tomato DC3000.</title>
        <authorList>
            <person name="Buell C.R."/>
            <person name="Joardar V."/>
            <person name="Lindeberg M."/>
            <person name="Selengut J."/>
            <person name="Paulsen I.T."/>
            <person name="Gwinn M.L."/>
            <person name="Dodson R.J."/>
            <person name="Deboy R.T."/>
            <person name="Durkin A.S."/>
            <person name="Kolonay J.F."/>
            <person name="Madupu R."/>
            <person name="Daugherty S."/>
            <person name="Brinkac L."/>
            <person name="Beanan M.J."/>
            <person name="Haft D.H."/>
            <person name="Nelson W.C."/>
            <person name="Davidsen T."/>
            <person name="Zafar N."/>
            <person name="Zhou L."/>
            <person name="Liu J."/>
            <person name="Yuan Q."/>
            <person name="Khouri H."/>
            <person name="Fedorova N."/>
            <person name="Tran B."/>
            <person name="Russell D."/>
            <person name="Berry K."/>
            <person name="Utterback T."/>
            <person name="Van Aken S.E."/>
            <person name="Feldblyum T.V."/>
            <person name="D'Ascenzo M."/>
            <person name="Deng W.L."/>
            <person name="Ramos A.R."/>
            <person name="Alfano J.R."/>
            <person name="Cartinhour S."/>
            <person name="Chatterjee A.K."/>
            <person name="Delaney T.P."/>
            <person name="Lazarowitz S.G."/>
            <person name="Martin G.B."/>
            <person name="Schneider D.J."/>
            <person name="Tang X."/>
            <person name="Bender C.L."/>
            <person name="White O."/>
            <person name="Fraser C.M."/>
            <person name="Collmer A."/>
        </authorList>
    </citation>
    <scope>NUCLEOTIDE SEQUENCE [LARGE SCALE GENOMIC DNA]</scope>
    <source>
        <strain evidence="4">ATCC BAA-871 / DC3000</strain>
        <plasmid evidence="4">Plasmid pDC3000B</plasmid>
    </source>
</reference>
<evidence type="ECO:0000256" key="2">
    <source>
        <dbReference type="SAM" id="SignalP"/>
    </source>
</evidence>
<dbReference type="HOGENOM" id="CLU_2357581_0_0_6"/>